<gene>
    <name evidence="1" type="ORF">ENV38_04990</name>
</gene>
<comment type="caution">
    <text evidence="1">The sequence shown here is derived from an EMBL/GenBank/DDBJ whole genome shotgun (WGS) entry which is preliminary data.</text>
</comment>
<evidence type="ECO:0000313" key="1">
    <source>
        <dbReference type="EMBL" id="HGB36243.1"/>
    </source>
</evidence>
<sequence length="97" mass="11412">MFMPDEKFCKAIINLQGNRDFEIIKDALQIYYLKMCGGFYALDEEVILRKVQGRASMLAEILDKFKVQTCSRILNEIETKEKEKRLRDISAKNQEVF</sequence>
<proteinExistence type="predicted"/>
<dbReference type="EMBL" id="DTGD01000185">
    <property type="protein sequence ID" value="HGB36243.1"/>
    <property type="molecule type" value="Genomic_DNA"/>
</dbReference>
<accession>A0A7V3KPA0</accession>
<protein>
    <submittedName>
        <fullName evidence="1">Uncharacterized protein</fullName>
    </submittedName>
</protein>
<organism evidence="1">
    <name type="scientific">candidate division WOR-3 bacterium</name>
    <dbReference type="NCBI Taxonomy" id="2052148"/>
    <lineage>
        <taxon>Bacteria</taxon>
        <taxon>Bacteria division WOR-3</taxon>
    </lineage>
</organism>
<name>A0A7V3KPA0_UNCW3</name>
<reference evidence="1" key="1">
    <citation type="journal article" date="2020" name="mSystems">
        <title>Genome- and Community-Level Interaction Insights into Carbon Utilization and Element Cycling Functions of Hydrothermarchaeota in Hydrothermal Sediment.</title>
        <authorList>
            <person name="Zhou Z."/>
            <person name="Liu Y."/>
            <person name="Xu W."/>
            <person name="Pan J."/>
            <person name="Luo Z.H."/>
            <person name="Li M."/>
        </authorList>
    </citation>
    <scope>NUCLEOTIDE SEQUENCE [LARGE SCALE GENOMIC DNA]</scope>
    <source>
        <strain evidence="1">SpSt-754</strain>
    </source>
</reference>
<dbReference type="AlphaFoldDB" id="A0A7V3KPA0"/>